<reference evidence="2 3" key="1">
    <citation type="submission" date="2021-11" db="EMBL/GenBank/DDBJ databases">
        <title>Black yeast isolated from Biological Soil Crust.</title>
        <authorList>
            <person name="Kurbessoian T."/>
        </authorList>
    </citation>
    <scope>NUCLEOTIDE SEQUENCE [LARGE SCALE GENOMIC DNA]</scope>
    <source>
        <strain evidence="2 3">CCFEE 5522</strain>
    </source>
</reference>
<gene>
    <name evidence="2" type="ORF">LTR36_004860</name>
</gene>
<comment type="caution">
    <text evidence="2">The sequence shown here is derived from an EMBL/GenBank/DDBJ whole genome shotgun (WGS) entry which is preliminary data.</text>
</comment>
<dbReference type="SUPFAM" id="SSF57997">
    <property type="entry name" value="Tropomyosin"/>
    <property type="match status" value="1"/>
</dbReference>
<dbReference type="Proteomes" id="UP001324427">
    <property type="component" value="Unassembled WGS sequence"/>
</dbReference>
<dbReference type="EMBL" id="JAVFHQ010000029">
    <property type="protein sequence ID" value="KAK4543827.1"/>
    <property type="molecule type" value="Genomic_DNA"/>
</dbReference>
<evidence type="ECO:0000256" key="1">
    <source>
        <dbReference type="SAM" id="MobiDB-lite"/>
    </source>
</evidence>
<feature type="region of interest" description="Disordered" evidence="1">
    <location>
        <begin position="463"/>
        <end position="543"/>
    </location>
</feature>
<feature type="region of interest" description="Disordered" evidence="1">
    <location>
        <begin position="1"/>
        <end position="24"/>
    </location>
</feature>
<evidence type="ECO:0000313" key="2">
    <source>
        <dbReference type="EMBL" id="KAK4543827.1"/>
    </source>
</evidence>
<keyword evidence="3" id="KW-1185">Reference proteome</keyword>
<protein>
    <submittedName>
        <fullName evidence="2">Uncharacterized protein</fullName>
    </submittedName>
</protein>
<dbReference type="Gene3D" id="1.20.5.170">
    <property type="match status" value="1"/>
</dbReference>
<proteinExistence type="predicted"/>
<feature type="compositionally biased region" description="Gly residues" evidence="1">
    <location>
        <begin position="474"/>
        <end position="487"/>
    </location>
</feature>
<accession>A0AAV9JGA4</accession>
<dbReference type="AlphaFoldDB" id="A0AAV9JGA4"/>
<organism evidence="2 3">
    <name type="scientific">Oleoguttula mirabilis</name>
    <dbReference type="NCBI Taxonomy" id="1507867"/>
    <lineage>
        <taxon>Eukaryota</taxon>
        <taxon>Fungi</taxon>
        <taxon>Dikarya</taxon>
        <taxon>Ascomycota</taxon>
        <taxon>Pezizomycotina</taxon>
        <taxon>Dothideomycetes</taxon>
        <taxon>Dothideomycetidae</taxon>
        <taxon>Mycosphaerellales</taxon>
        <taxon>Teratosphaeriaceae</taxon>
        <taxon>Oleoguttula</taxon>
    </lineage>
</organism>
<sequence>MNATDLRRLGSRPSTPFETPTPPQLHAFIPLVTTCKYQNTFQPQRRLKEHEQFGSLTMSSTTNPPTSTATALESAGATNYPQLVSYPHQSASMAYDKPNLQQARASKSVGTLMPGHGDLVSGGCAYARAIIQHAEYKPSNYQGHPFREYSAQSFPNIYTASGILKSGASTPAEPHAALLTSRDWTLLNNVDLATASKTYGVAADDCNFYEPGANPMATCTPTIGSGNESQAFSHPNNAAQLPLEVAQQFGGMLSLQDGMLSRCLHEHSSNGATYDFASTTNIGEGLKEEAKNLDNREEALLQRELEVMQRLEELRVAETKAKEPSGKQDPICTVTVAGIGHTLSEKALMGDIIAGDDYVRSLGILQDKMNTLHKEKSGAEKKCVDAEEKLAQAEHKIEMMEEAVEQAHATNVAFSTELSNASKKRSVLQDRIDTLEQAKSNVEKMCADAEEKLAQGEHKISTMQMEPSAPPQGVRGGRGGRGDGGYWGKLDRERGGLKGGTKDAVAGQGFEYAKGEGVGRGVRGRGGIRGGGRGRGNSGSVLP</sequence>
<name>A0AAV9JGA4_9PEZI</name>
<evidence type="ECO:0000313" key="3">
    <source>
        <dbReference type="Proteomes" id="UP001324427"/>
    </source>
</evidence>
<feature type="compositionally biased region" description="Gly residues" evidence="1">
    <location>
        <begin position="516"/>
        <end position="537"/>
    </location>
</feature>